<keyword evidence="2" id="KW-0479">Metal-binding</keyword>
<feature type="domain" description="RPA-interacting protein N-terminal" evidence="7">
    <location>
        <begin position="39"/>
        <end position="78"/>
    </location>
</feature>
<proteinExistence type="predicted"/>
<dbReference type="AlphaFoldDB" id="A0A7M5X5M2"/>
<evidence type="ECO:0008006" key="11">
    <source>
        <dbReference type="Google" id="ProtNLM"/>
    </source>
</evidence>
<organism evidence="9 10">
    <name type="scientific">Clytia hemisphaerica</name>
    <dbReference type="NCBI Taxonomy" id="252671"/>
    <lineage>
        <taxon>Eukaryota</taxon>
        <taxon>Metazoa</taxon>
        <taxon>Cnidaria</taxon>
        <taxon>Hydrozoa</taxon>
        <taxon>Hydroidolina</taxon>
        <taxon>Leptothecata</taxon>
        <taxon>Obeliida</taxon>
        <taxon>Clytiidae</taxon>
        <taxon>Clytia</taxon>
    </lineage>
</organism>
<dbReference type="EnsemblMetazoa" id="CLYHEMT017881.1">
    <property type="protein sequence ID" value="CLYHEMP017881.1"/>
    <property type="gene ID" value="CLYHEMG017881"/>
</dbReference>
<name>A0A7M5X5M2_9CNID</name>
<dbReference type="OrthoDB" id="435311at2759"/>
<dbReference type="GO" id="GO:0008270">
    <property type="term" value="F:zinc ion binding"/>
    <property type="evidence" value="ECO:0007669"/>
    <property type="project" value="UniProtKB-KW"/>
</dbReference>
<dbReference type="Pfam" id="PF14766">
    <property type="entry name" value="RPA_interact_N"/>
    <property type="match status" value="1"/>
</dbReference>
<keyword evidence="3" id="KW-0863">Zinc-finger</keyword>
<dbReference type="GO" id="GO:0006606">
    <property type="term" value="P:protein import into nucleus"/>
    <property type="evidence" value="ECO:0007669"/>
    <property type="project" value="TreeGrafter"/>
</dbReference>
<dbReference type="PANTHER" id="PTHR31742">
    <property type="entry name" value="RPA-INTERACTING PROTEIN RPAIN"/>
    <property type="match status" value="1"/>
</dbReference>
<evidence type="ECO:0000256" key="5">
    <source>
        <dbReference type="ARBA" id="ARBA00023242"/>
    </source>
</evidence>
<evidence type="ECO:0000259" key="7">
    <source>
        <dbReference type="Pfam" id="PF14766"/>
    </source>
</evidence>
<evidence type="ECO:0000313" key="10">
    <source>
        <dbReference type="Proteomes" id="UP000594262"/>
    </source>
</evidence>
<keyword evidence="5" id="KW-0539">Nucleus</keyword>
<evidence type="ECO:0000256" key="3">
    <source>
        <dbReference type="ARBA" id="ARBA00022771"/>
    </source>
</evidence>
<accession>A0A7M5X5M2</accession>
<keyword evidence="4" id="KW-0862">Zinc</keyword>
<feature type="domain" description="RPA-interacting protein C-terminal" evidence="8">
    <location>
        <begin position="185"/>
        <end position="266"/>
    </location>
</feature>
<feature type="coiled-coil region" evidence="6">
    <location>
        <begin position="136"/>
        <end position="164"/>
    </location>
</feature>
<dbReference type="GeneID" id="136797893"/>
<dbReference type="Pfam" id="PF14768">
    <property type="entry name" value="RPA_interact_C"/>
    <property type="match status" value="1"/>
</dbReference>
<dbReference type="PANTHER" id="PTHR31742:SF1">
    <property type="entry name" value="RPA-INTERACTING PROTEIN"/>
    <property type="match status" value="1"/>
</dbReference>
<sequence>MLTLDQLQRKFVVTMEMDEKRLVNTFSDKIKKMDTTPERRKMKAKHGASGAWKQRFRQGCMERLRNKRHDFVNSLRSQNAGSPGSPSSSQEYVNQVMLEEWQQMKLESPLLSGNSRGFKRKNEFESDDEEDFPESIEEALDYFQEIQRELLREEERMLAQYEELASFDDQYIHDTINMLSTTAVICPVCQKNNLLQNKHIIFCKCGIRVDTQTDAIDLEYVRNQLQESVNEHSSACQHTPSFHVADLSGVGIENLVLSCQVCDCLSIII</sequence>
<dbReference type="GO" id="GO:0005634">
    <property type="term" value="C:nucleus"/>
    <property type="evidence" value="ECO:0007669"/>
    <property type="project" value="UniProtKB-SubCell"/>
</dbReference>
<dbReference type="RefSeq" id="XP_066910572.1">
    <property type="nucleotide sequence ID" value="XM_067054471.1"/>
</dbReference>
<evidence type="ECO:0000256" key="4">
    <source>
        <dbReference type="ARBA" id="ARBA00022833"/>
    </source>
</evidence>
<evidence type="ECO:0000256" key="1">
    <source>
        <dbReference type="ARBA" id="ARBA00004123"/>
    </source>
</evidence>
<keyword evidence="10" id="KW-1185">Reference proteome</keyword>
<dbReference type="InterPro" id="IPR028156">
    <property type="entry name" value="RIP"/>
</dbReference>
<evidence type="ECO:0000259" key="8">
    <source>
        <dbReference type="Pfam" id="PF14768"/>
    </source>
</evidence>
<protein>
    <recommendedName>
        <fullName evidence="11">RPA-interacting protein</fullName>
    </recommendedName>
</protein>
<dbReference type="InterPro" id="IPR028158">
    <property type="entry name" value="RPA_interact_N_dom"/>
</dbReference>
<reference evidence="9" key="1">
    <citation type="submission" date="2021-01" db="UniProtKB">
        <authorList>
            <consortium name="EnsemblMetazoa"/>
        </authorList>
    </citation>
    <scope>IDENTIFICATION</scope>
</reference>
<evidence type="ECO:0000256" key="6">
    <source>
        <dbReference type="SAM" id="Coils"/>
    </source>
</evidence>
<evidence type="ECO:0000256" key="2">
    <source>
        <dbReference type="ARBA" id="ARBA00022723"/>
    </source>
</evidence>
<dbReference type="Proteomes" id="UP000594262">
    <property type="component" value="Unplaced"/>
</dbReference>
<comment type="subcellular location">
    <subcellularLocation>
        <location evidence="1">Nucleus</location>
    </subcellularLocation>
</comment>
<keyword evidence="6" id="KW-0175">Coiled coil</keyword>
<dbReference type="InterPro" id="IPR028159">
    <property type="entry name" value="RPA_interact_C_dom"/>
</dbReference>
<evidence type="ECO:0000313" key="9">
    <source>
        <dbReference type="EnsemblMetazoa" id="CLYHEMP017881.1"/>
    </source>
</evidence>